<keyword evidence="4" id="KW-1185">Reference proteome</keyword>
<proteinExistence type="predicted"/>
<dbReference type="EMBL" id="MWIP01000002">
    <property type="protein sequence ID" value="KAF1687632.1"/>
    <property type="molecule type" value="Genomic_DNA"/>
</dbReference>
<organism evidence="3 4">
    <name type="scientific">Pseudoxanthomonas broegbernensis</name>
    <dbReference type="NCBI Taxonomy" id="83619"/>
    <lineage>
        <taxon>Bacteria</taxon>
        <taxon>Pseudomonadati</taxon>
        <taxon>Pseudomonadota</taxon>
        <taxon>Gammaproteobacteria</taxon>
        <taxon>Lysobacterales</taxon>
        <taxon>Lysobacteraceae</taxon>
        <taxon>Pseudoxanthomonas</taxon>
    </lineage>
</organism>
<gene>
    <name evidence="3" type="ORF">B1992_02950</name>
</gene>
<evidence type="ECO:0000313" key="3">
    <source>
        <dbReference type="EMBL" id="KAF1687632.1"/>
    </source>
</evidence>
<dbReference type="InterPro" id="IPR036866">
    <property type="entry name" value="RibonucZ/Hydroxyglut_hydro"/>
</dbReference>
<dbReference type="InterPro" id="IPR001279">
    <property type="entry name" value="Metallo-B-lactamas"/>
</dbReference>
<feature type="domain" description="Metallo-beta-lactamase" evidence="2">
    <location>
        <begin position="121"/>
        <end position="315"/>
    </location>
</feature>
<dbReference type="SMART" id="SM00849">
    <property type="entry name" value="Lactamase_B"/>
    <property type="match status" value="1"/>
</dbReference>
<dbReference type="Gene3D" id="3.60.15.10">
    <property type="entry name" value="Ribonuclease Z/Hydroxyacylglutathione hydrolase-like"/>
    <property type="match status" value="1"/>
</dbReference>
<dbReference type="InterPro" id="IPR050855">
    <property type="entry name" value="NDM-1-like"/>
</dbReference>
<dbReference type="SUPFAM" id="SSF56281">
    <property type="entry name" value="Metallo-hydrolase/oxidoreductase"/>
    <property type="match status" value="1"/>
</dbReference>
<dbReference type="PANTHER" id="PTHR42951">
    <property type="entry name" value="METALLO-BETA-LACTAMASE DOMAIN-CONTAINING"/>
    <property type="match status" value="1"/>
</dbReference>
<name>A0A7V8K7V1_9GAMM</name>
<dbReference type="AlphaFoldDB" id="A0A7V8K7V1"/>
<dbReference type="Proteomes" id="UP000462066">
    <property type="component" value="Unassembled WGS sequence"/>
</dbReference>
<dbReference type="Pfam" id="PF00753">
    <property type="entry name" value="Lactamase_B"/>
    <property type="match status" value="1"/>
</dbReference>
<protein>
    <submittedName>
        <fullName evidence="3">Subclass B3 metallo-beta-lactamase</fullName>
    </submittedName>
</protein>
<evidence type="ECO:0000313" key="4">
    <source>
        <dbReference type="Proteomes" id="UP000462066"/>
    </source>
</evidence>
<dbReference type="PANTHER" id="PTHR42951:SF17">
    <property type="entry name" value="METALLO-BETA-LACTAMASE DOMAIN-CONTAINING PROTEIN"/>
    <property type="match status" value="1"/>
</dbReference>
<sequence length="364" mass="38493">MPADGKQKEEAPAAGRGRGHEWRQASCRDAPQPCLSGAPRWQARRHGRLLEFRPTPAFQDSRMPAFRAPPLGLLLLAATAGGAHAAPAAPLPARCPADAGWDTPSAPHHIHGDTWYVGTCGITALLLASPEGHVLLDGGTAQGAALIEANIRALGFDLRDVRYIAGSHEHFDHAGGIAALQQASGATVVARAPAAEVLRRGRSGRDDPQYGVLEAFAPLPGEVRPIADGQVLELGPLRLTAHATPGHTLGSTSWTWRSCEGRECLDIAYADSLTAISDDDWRFGDEEAHPGYLAAFRRSLDTVAALPCDILITPHPSASGLLSRIGTDADQPLAAPGACRAYADKARARLDRRLAEEEAAAPPR</sequence>
<evidence type="ECO:0000256" key="1">
    <source>
        <dbReference type="SAM" id="MobiDB-lite"/>
    </source>
</evidence>
<dbReference type="NCBIfam" id="NF012229">
    <property type="entry name" value="bla_class_B_core"/>
    <property type="match status" value="1"/>
</dbReference>
<feature type="region of interest" description="Disordered" evidence="1">
    <location>
        <begin position="1"/>
        <end position="40"/>
    </location>
</feature>
<feature type="compositionally biased region" description="Basic and acidic residues" evidence="1">
    <location>
        <begin position="1"/>
        <end position="11"/>
    </location>
</feature>
<reference evidence="3 4" key="1">
    <citation type="submission" date="2017-10" db="EMBL/GenBank/DDBJ databases">
        <title>Whole genome sequencing of Pseudoxanthomonas broegbernensis DSM 12573(T).</title>
        <authorList>
            <person name="Kumar S."/>
            <person name="Bansal K."/>
            <person name="Kaur A."/>
            <person name="Patil P."/>
            <person name="Sharma S."/>
            <person name="Patil P.B."/>
        </authorList>
    </citation>
    <scope>NUCLEOTIDE SEQUENCE [LARGE SCALE GENOMIC DNA]</scope>
    <source>
        <strain evidence="3 4">DSM 12573</strain>
    </source>
</reference>
<dbReference type="NCBIfam" id="NF033105">
    <property type="entry name" value="bla_subclass_B3"/>
    <property type="match status" value="1"/>
</dbReference>
<comment type="caution">
    <text evidence="3">The sequence shown here is derived from an EMBL/GenBank/DDBJ whole genome shotgun (WGS) entry which is preliminary data.</text>
</comment>
<evidence type="ECO:0000259" key="2">
    <source>
        <dbReference type="SMART" id="SM00849"/>
    </source>
</evidence>
<accession>A0A7V8K7V1</accession>